<reference evidence="10" key="1">
    <citation type="submission" date="2021-01" db="EMBL/GenBank/DDBJ databases">
        <title>Adiantum capillus-veneris genome.</title>
        <authorList>
            <person name="Fang Y."/>
            <person name="Liao Q."/>
        </authorList>
    </citation>
    <scope>NUCLEOTIDE SEQUENCE</scope>
    <source>
        <strain evidence="10">H3</strain>
        <tissue evidence="10">Leaf</tissue>
    </source>
</reference>
<feature type="compositionally biased region" description="Acidic residues" evidence="7">
    <location>
        <begin position="111"/>
        <end position="125"/>
    </location>
</feature>
<dbReference type="GO" id="GO:0055087">
    <property type="term" value="C:Ski complex"/>
    <property type="evidence" value="ECO:0007669"/>
    <property type="project" value="TreeGrafter"/>
</dbReference>
<evidence type="ECO:0000256" key="3">
    <source>
        <dbReference type="ARBA" id="ARBA00022801"/>
    </source>
</evidence>
<dbReference type="InterPro" id="IPR057416">
    <property type="entry name" value="SH3_ISE2"/>
</dbReference>
<accession>A0A9D4ZLZ0</accession>
<dbReference type="OrthoDB" id="64767at2759"/>
<dbReference type="Proteomes" id="UP000886520">
    <property type="component" value="Chromosome 6"/>
</dbReference>
<dbReference type="GO" id="GO:0004386">
    <property type="term" value="F:helicase activity"/>
    <property type="evidence" value="ECO:0007669"/>
    <property type="project" value="UniProtKB-KW"/>
</dbReference>
<keyword evidence="6" id="KW-0175">Coiled coil</keyword>
<dbReference type="Pfam" id="PF00270">
    <property type="entry name" value="DEAD"/>
    <property type="match status" value="1"/>
</dbReference>
<name>A0A9D4ZLZ0_ADICA</name>
<dbReference type="CDD" id="cd18795">
    <property type="entry name" value="SF2_C_Ski2"/>
    <property type="match status" value="1"/>
</dbReference>
<dbReference type="GO" id="GO:0005524">
    <property type="term" value="F:ATP binding"/>
    <property type="evidence" value="ECO:0007669"/>
    <property type="project" value="UniProtKB-KW"/>
</dbReference>
<feature type="domain" description="Helicase C-terminal" evidence="9">
    <location>
        <begin position="411"/>
        <end position="610"/>
    </location>
</feature>
<dbReference type="AlphaFoldDB" id="A0A9D4ZLZ0"/>
<keyword evidence="2" id="KW-0547">Nucleotide-binding</keyword>
<organism evidence="10 11">
    <name type="scientific">Adiantum capillus-veneris</name>
    <name type="common">Maidenhair fern</name>
    <dbReference type="NCBI Taxonomy" id="13818"/>
    <lineage>
        <taxon>Eukaryota</taxon>
        <taxon>Viridiplantae</taxon>
        <taxon>Streptophyta</taxon>
        <taxon>Embryophyta</taxon>
        <taxon>Tracheophyta</taxon>
        <taxon>Polypodiopsida</taxon>
        <taxon>Polypodiidae</taxon>
        <taxon>Polypodiales</taxon>
        <taxon>Pteridineae</taxon>
        <taxon>Pteridaceae</taxon>
        <taxon>Vittarioideae</taxon>
        <taxon>Adiantum</taxon>
    </lineage>
</organism>
<sequence>MAISKQFCLPAGDCRCSSHQKRLPATLSSSNSHSRICPFSRHRSLFRPHSLTVEREESGWSAAADRWKSPSPTTSSSEDNSSLVYDDDDASDDDDELGSVEDAIKDLVELDDLVSDGNEEDDDGSEALSSDTSDGKADIHKRVQELCLRIQRRKDDKITARDLSALYNFRIDKFQRLAIEGFLKGSSVVVCAPTSSGKTLIAECAAAATLALKRRLFYTTPLKALSNQKLREFRTMFGEENVGLITGDASVNRDAPILIMTTEILRNMLYQSLGTLEEGDQLHNVSMIVLDEVHYLSDTSRGTVWEEVVIYCPKEVQLICLSATVANSDELAGWIAKVHGPTELVTSRRRPVPLTWHFSSRYSLAPLLSNGGTQMNRRLALGGYNYEVTTLTDEEFSNEDLQFSRRRQVPRVEETLEQLKSRGMLPAIWFIFSRKGCDTAIRYVRDLQLLSDEEQRQVYEALTTFRGEHPDAVRESSVSALRCGFAAHHAGCLPLWKGFIEELFQRGLIKVVFSTETLAAGINMPARTTVLSSLSKRGDNGHNLLSSNSMLQMAGRAGRRGLDEQGHVVLVQTPFEGAEEGCKILFAGPDPLVSQFTASYGMVLHLLSSMKSADGKVLRQGRTLEEARALVERSFGNYVGNEVKAKVMKQISKFETRIAHLKEEEIPDVRSLLTAEEIEEYMKLKNDLKVEKDRLKELWSEFEQKKLDLVQPLLQDAVNDRDHLPYVQICYITDTGSEIKMSAMCFEILQNSSFFNQKALEDNQVSEDLNGQASNSHMDVQYSMALGFDNCWYAFSATSVQSIKKIKLRNVTMSSKEGSARDLLAAERPEPWESSWEMVGKSGKSAFTSVWCSMGFYNTSALSRNIPDDSHVTEEVQFPEEISLLANAYAKQRRKNTKLKKEIKGTKASKEYWQVVAMTKLRDANIEKLEKKRSKLVAQVNRMQPTGWQKFLQVVNVLEQAKAISPNTHDMLPLGKVAASIRGANELWLALALSDDSLPALNSAQLASVCGCLVTEGIKVRSYNMDACNIYTTSTTVQEVVYSLEKKRRWLLDLQNECGVTIACCLDDQLAGLVEAWASGVTWRELMAECDLDEGDLARLLRRTIDLLAQVLLLPNVNSELHKVAASAAKVMDRSPISELIA</sequence>
<feature type="compositionally biased region" description="Acidic residues" evidence="7">
    <location>
        <begin position="85"/>
        <end position="97"/>
    </location>
</feature>
<evidence type="ECO:0000256" key="1">
    <source>
        <dbReference type="ARBA" id="ARBA00022528"/>
    </source>
</evidence>
<dbReference type="InterPro" id="IPR012961">
    <property type="entry name" value="Ski2/MTR4_C"/>
</dbReference>
<evidence type="ECO:0000256" key="2">
    <source>
        <dbReference type="ARBA" id="ARBA00022741"/>
    </source>
</evidence>
<keyword evidence="11" id="KW-1185">Reference proteome</keyword>
<evidence type="ECO:0000259" key="8">
    <source>
        <dbReference type="PROSITE" id="PS51192"/>
    </source>
</evidence>
<dbReference type="SMART" id="SM00490">
    <property type="entry name" value="HELICc"/>
    <property type="match status" value="1"/>
</dbReference>
<dbReference type="GO" id="GO:0003676">
    <property type="term" value="F:nucleic acid binding"/>
    <property type="evidence" value="ECO:0007669"/>
    <property type="project" value="InterPro"/>
</dbReference>
<keyword evidence="1" id="KW-0150">Chloroplast</keyword>
<evidence type="ECO:0000256" key="4">
    <source>
        <dbReference type="ARBA" id="ARBA00022806"/>
    </source>
</evidence>
<protein>
    <submittedName>
        <fullName evidence="10">Uncharacterized protein</fullName>
    </submittedName>
</protein>
<dbReference type="SMART" id="SM00487">
    <property type="entry name" value="DEXDc"/>
    <property type="match status" value="1"/>
</dbReference>
<dbReference type="SMART" id="SM01142">
    <property type="entry name" value="DSHCT"/>
    <property type="match status" value="1"/>
</dbReference>
<keyword evidence="4" id="KW-0347">Helicase</keyword>
<feature type="domain" description="Helicase ATP-binding" evidence="8">
    <location>
        <begin position="179"/>
        <end position="343"/>
    </location>
</feature>
<dbReference type="Pfam" id="PF08148">
    <property type="entry name" value="DSHCT"/>
    <property type="match status" value="1"/>
</dbReference>
<dbReference type="SUPFAM" id="SSF52540">
    <property type="entry name" value="P-loop containing nucleoside triphosphate hydrolases"/>
    <property type="match status" value="1"/>
</dbReference>
<dbReference type="Gene3D" id="3.40.50.300">
    <property type="entry name" value="P-loop containing nucleotide triphosphate hydrolases"/>
    <property type="match status" value="2"/>
</dbReference>
<comment type="caution">
    <text evidence="10">The sequence shown here is derived from an EMBL/GenBank/DDBJ whole genome shotgun (WGS) entry which is preliminary data.</text>
</comment>
<evidence type="ECO:0000256" key="6">
    <source>
        <dbReference type="SAM" id="Coils"/>
    </source>
</evidence>
<evidence type="ECO:0000256" key="5">
    <source>
        <dbReference type="ARBA" id="ARBA00022840"/>
    </source>
</evidence>
<dbReference type="Gene3D" id="1.10.3380.30">
    <property type="match status" value="1"/>
</dbReference>
<gene>
    <name evidence="10" type="ORF">GOP47_0006368</name>
</gene>
<dbReference type="PANTHER" id="PTHR12131:SF1">
    <property type="entry name" value="ATP-DEPENDENT RNA HELICASE SUPV3L1, MITOCHONDRIAL-RELATED"/>
    <property type="match status" value="1"/>
</dbReference>
<dbReference type="EMBL" id="JABFUD020000006">
    <property type="protein sequence ID" value="KAI5078697.1"/>
    <property type="molecule type" value="Genomic_DNA"/>
</dbReference>
<dbReference type="GO" id="GO:0070478">
    <property type="term" value="P:nuclear-transcribed mRNA catabolic process, 3'-5' exonucleolytic nonsense-mediated decay"/>
    <property type="evidence" value="ECO:0007669"/>
    <property type="project" value="TreeGrafter"/>
</dbReference>
<keyword evidence="5" id="KW-0067">ATP-binding</keyword>
<evidence type="ECO:0000256" key="7">
    <source>
        <dbReference type="SAM" id="MobiDB-lite"/>
    </source>
</evidence>
<dbReference type="Pfam" id="PF25446">
    <property type="entry name" value="SH3_ISE2"/>
    <property type="match status" value="1"/>
</dbReference>
<dbReference type="PROSITE" id="PS51192">
    <property type="entry name" value="HELICASE_ATP_BIND_1"/>
    <property type="match status" value="1"/>
</dbReference>
<feature type="region of interest" description="Disordered" evidence="7">
    <location>
        <begin position="57"/>
        <end position="97"/>
    </location>
</feature>
<evidence type="ECO:0000259" key="9">
    <source>
        <dbReference type="PROSITE" id="PS51194"/>
    </source>
</evidence>
<dbReference type="GO" id="GO:0016787">
    <property type="term" value="F:hydrolase activity"/>
    <property type="evidence" value="ECO:0007669"/>
    <property type="project" value="UniProtKB-KW"/>
</dbReference>
<dbReference type="PROSITE" id="PS51194">
    <property type="entry name" value="HELICASE_CTER"/>
    <property type="match status" value="1"/>
</dbReference>
<feature type="coiled-coil region" evidence="6">
    <location>
        <begin position="644"/>
        <end position="705"/>
    </location>
</feature>
<dbReference type="InterPro" id="IPR014001">
    <property type="entry name" value="Helicase_ATP-bd"/>
</dbReference>
<evidence type="ECO:0000313" key="11">
    <source>
        <dbReference type="Proteomes" id="UP000886520"/>
    </source>
</evidence>
<dbReference type="InterPro" id="IPR011545">
    <property type="entry name" value="DEAD/DEAH_box_helicase_dom"/>
</dbReference>
<keyword evidence="1" id="KW-0934">Plastid</keyword>
<dbReference type="InterPro" id="IPR027417">
    <property type="entry name" value="P-loop_NTPase"/>
</dbReference>
<dbReference type="InterPro" id="IPR001650">
    <property type="entry name" value="Helicase_C-like"/>
</dbReference>
<proteinExistence type="predicted"/>
<evidence type="ECO:0000313" key="10">
    <source>
        <dbReference type="EMBL" id="KAI5078697.1"/>
    </source>
</evidence>
<keyword evidence="3" id="KW-0378">Hydrolase</keyword>
<dbReference type="InterPro" id="IPR050699">
    <property type="entry name" value="RNA-DNA_Helicase"/>
</dbReference>
<feature type="region of interest" description="Disordered" evidence="7">
    <location>
        <begin position="111"/>
        <end position="136"/>
    </location>
</feature>
<dbReference type="PANTHER" id="PTHR12131">
    <property type="entry name" value="ATP-DEPENDENT RNA AND DNA HELICASE"/>
    <property type="match status" value="1"/>
</dbReference>